<evidence type="ECO:0000256" key="6">
    <source>
        <dbReference type="ARBA" id="ARBA00023054"/>
    </source>
</evidence>
<dbReference type="GO" id="GO:0000132">
    <property type="term" value="P:establishment of mitotic spindle orientation"/>
    <property type="evidence" value="ECO:0007669"/>
    <property type="project" value="TreeGrafter"/>
</dbReference>
<dbReference type="GO" id="GO:0005819">
    <property type="term" value="C:spindle"/>
    <property type="evidence" value="ECO:0007669"/>
    <property type="project" value="UniProtKB-SubCell"/>
</dbReference>
<feature type="domain" description="NUDE" evidence="10">
    <location>
        <begin position="133"/>
        <end position="289"/>
    </location>
</feature>
<dbReference type="GO" id="GO:0000776">
    <property type="term" value="C:kinetochore"/>
    <property type="evidence" value="ECO:0007669"/>
    <property type="project" value="TreeGrafter"/>
</dbReference>
<evidence type="ECO:0000313" key="11">
    <source>
        <dbReference type="EMBL" id="KAK2716862.1"/>
    </source>
</evidence>
<evidence type="ECO:0000256" key="2">
    <source>
        <dbReference type="ARBA" id="ARBA00004300"/>
    </source>
</evidence>
<evidence type="ECO:0000256" key="4">
    <source>
        <dbReference type="ARBA" id="ARBA00022490"/>
    </source>
</evidence>
<evidence type="ECO:0000256" key="8">
    <source>
        <dbReference type="SAM" id="Coils"/>
    </source>
</evidence>
<feature type="region of interest" description="Disordered" evidence="9">
    <location>
        <begin position="270"/>
        <end position="299"/>
    </location>
</feature>
<dbReference type="PANTHER" id="PTHR10921:SF1">
    <property type="entry name" value="NUCLEAR DISTRIBUTION PROTEIN NUDE HOMOLOG"/>
    <property type="match status" value="1"/>
</dbReference>
<dbReference type="Gene3D" id="6.10.250.1080">
    <property type="match status" value="1"/>
</dbReference>
<sequence>MENNLTFSSVDEELKYWKAKAVEYKEGMDEMKEELEEYQTSSKELELELESQLEQAETKCREFRTQSNRLLLENSTLKEKIENLVIEYNGQIDGLQSELDEIRRMRDELVSYVRELEQENDDLERQNRAAVASVEDFETRLNQAIERNAFLESELDEKETLSVMVQRLKDESKELRQELQVRSHNREAFSNGILSSSPITDRCLTPKSRSIESDKLANEYKESPIKGSNGIPLTPSARVSALNLVGDLLRRVGALETKLASCKTLVKETNKSTTSAKDISRTKMTRGNSSSAVSSLLKC</sequence>
<dbReference type="GO" id="GO:0007100">
    <property type="term" value="P:mitotic centrosome separation"/>
    <property type="evidence" value="ECO:0007669"/>
    <property type="project" value="TreeGrafter"/>
</dbReference>
<dbReference type="GO" id="GO:0007059">
    <property type="term" value="P:chromosome segregation"/>
    <property type="evidence" value="ECO:0007669"/>
    <property type="project" value="TreeGrafter"/>
</dbReference>
<feature type="compositionally biased region" description="Polar residues" evidence="9">
    <location>
        <begin position="285"/>
        <end position="299"/>
    </location>
</feature>
<organism evidence="11 12">
    <name type="scientific">Artemia franciscana</name>
    <name type="common">Brine shrimp</name>
    <name type="synonym">Artemia sanfranciscana</name>
    <dbReference type="NCBI Taxonomy" id="6661"/>
    <lineage>
        <taxon>Eukaryota</taxon>
        <taxon>Metazoa</taxon>
        <taxon>Ecdysozoa</taxon>
        <taxon>Arthropoda</taxon>
        <taxon>Crustacea</taxon>
        <taxon>Branchiopoda</taxon>
        <taxon>Anostraca</taxon>
        <taxon>Artemiidae</taxon>
        <taxon>Artemia</taxon>
    </lineage>
</organism>
<keyword evidence="6 8" id="KW-0175">Coiled coil</keyword>
<reference evidence="11" key="1">
    <citation type="submission" date="2023-07" db="EMBL/GenBank/DDBJ databases">
        <title>Chromosome-level genome assembly of Artemia franciscana.</title>
        <authorList>
            <person name="Jo E."/>
        </authorList>
    </citation>
    <scope>NUCLEOTIDE SEQUENCE</scope>
    <source>
        <tissue evidence="11">Whole body</tissue>
    </source>
</reference>
<accession>A0AA88L4U3</accession>
<dbReference type="GO" id="GO:0005813">
    <property type="term" value="C:centrosome"/>
    <property type="evidence" value="ECO:0007669"/>
    <property type="project" value="UniProtKB-SubCell"/>
</dbReference>
<dbReference type="GO" id="GO:0047496">
    <property type="term" value="P:vesicle transport along microtubule"/>
    <property type="evidence" value="ECO:0007669"/>
    <property type="project" value="TreeGrafter"/>
</dbReference>
<dbReference type="GO" id="GO:0005874">
    <property type="term" value="C:microtubule"/>
    <property type="evidence" value="ECO:0007669"/>
    <property type="project" value="UniProtKB-KW"/>
</dbReference>
<dbReference type="EMBL" id="JAVRJZ010000011">
    <property type="protein sequence ID" value="KAK2716858.1"/>
    <property type="molecule type" value="Genomic_DNA"/>
</dbReference>
<dbReference type="GO" id="GO:0007020">
    <property type="term" value="P:microtubule nucleation"/>
    <property type="evidence" value="ECO:0007669"/>
    <property type="project" value="TreeGrafter"/>
</dbReference>
<comment type="subcellular location">
    <subcellularLocation>
        <location evidence="2">Cytoplasm</location>
        <location evidence="2">Cytoskeleton</location>
        <location evidence="2">Microtubule organizing center</location>
        <location evidence="2">Centrosome</location>
    </subcellularLocation>
    <subcellularLocation>
        <location evidence="1">Cytoplasm</location>
        <location evidence="1">Cytoskeleton</location>
        <location evidence="1">Spindle</location>
    </subcellularLocation>
</comment>
<evidence type="ECO:0000256" key="1">
    <source>
        <dbReference type="ARBA" id="ARBA00004186"/>
    </source>
</evidence>
<name>A0AA88L4U3_ARTSF</name>
<dbReference type="GO" id="GO:0051642">
    <property type="term" value="P:centrosome localization"/>
    <property type="evidence" value="ECO:0007669"/>
    <property type="project" value="TreeGrafter"/>
</dbReference>
<proteinExistence type="inferred from homology"/>
<evidence type="ECO:0000256" key="9">
    <source>
        <dbReference type="SAM" id="MobiDB-lite"/>
    </source>
</evidence>
<evidence type="ECO:0000256" key="3">
    <source>
        <dbReference type="ARBA" id="ARBA00007429"/>
    </source>
</evidence>
<dbReference type="Proteomes" id="UP001187531">
    <property type="component" value="Unassembled WGS sequence"/>
</dbReference>
<evidence type="ECO:0000313" key="12">
    <source>
        <dbReference type="Proteomes" id="UP001187531"/>
    </source>
</evidence>
<dbReference type="GO" id="GO:0016477">
    <property type="term" value="P:cell migration"/>
    <property type="evidence" value="ECO:0007669"/>
    <property type="project" value="TreeGrafter"/>
</dbReference>
<keyword evidence="12" id="KW-1185">Reference proteome</keyword>
<keyword evidence="7" id="KW-0206">Cytoskeleton</keyword>
<evidence type="ECO:0000256" key="5">
    <source>
        <dbReference type="ARBA" id="ARBA00022701"/>
    </source>
</evidence>
<dbReference type="PANTHER" id="PTHR10921">
    <property type="entry name" value="NUCLEAR DISTRIBUTION PROTEIN NUDE HOMOLOG 1"/>
    <property type="match status" value="1"/>
</dbReference>
<protein>
    <recommendedName>
        <fullName evidence="10">NUDE domain-containing protein</fullName>
    </recommendedName>
</protein>
<dbReference type="GO" id="GO:0005871">
    <property type="term" value="C:kinesin complex"/>
    <property type="evidence" value="ECO:0007669"/>
    <property type="project" value="TreeGrafter"/>
</dbReference>
<dbReference type="EMBL" id="JAVRJZ010000011">
    <property type="protein sequence ID" value="KAK2716859.1"/>
    <property type="molecule type" value="Genomic_DNA"/>
</dbReference>
<evidence type="ECO:0000259" key="10">
    <source>
        <dbReference type="Pfam" id="PF04880"/>
    </source>
</evidence>
<dbReference type="GO" id="GO:0008017">
    <property type="term" value="F:microtubule binding"/>
    <property type="evidence" value="ECO:0007669"/>
    <property type="project" value="InterPro"/>
</dbReference>
<comment type="caution">
    <text evidence="11">The sequence shown here is derived from an EMBL/GenBank/DDBJ whole genome shotgun (WGS) entry which is preliminary data.</text>
</comment>
<dbReference type="AlphaFoldDB" id="A0AA88L4U3"/>
<dbReference type="EMBL" id="JAVRJZ010000011">
    <property type="protein sequence ID" value="KAK2716862.1"/>
    <property type="molecule type" value="Genomic_DNA"/>
</dbReference>
<dbReference type="SUPFAM" id="SSF90257">
    <property type="entry name" value="Myosin rod fragments"/>
    <property type="match status" value="1"/>
</dbReference>
<keyword evidence="5" id="KW-0493">Microtubule</keyword>
<evidence type="ECO:0000256" key="7">
    <source>
        <dbReference type="ARBA" id="ARBA00023212"/>
    </source>
</evidence>
<keyword evidence="4" id="KW-0963">Cytoplasm</keyword>
<gene>
    <name evidence="11" type="ORF">QYM36_007118</name>
</gene>
<feature type="coiled-coil region" evidence="8">
    <location>
        <begin position="21"/>
        <end position="185"/>
    </location>
</feature>
<dbReference type="InterPro" id="IPR033494">
    <property type="entry name" value="NUDE"/>
</dbReference>
<comment type="similarity">
    <text evidence="3">Belongs to the nudE family.</text>
</comment>
<dbReference type="InterPro" id="IPR006964">
    <property type="entry name" value="NUDE_dom"/>
</dbReference>
<dbReference type="Pfam" id="PF04880">
    <property type="entry name" value="NUDE_C"/>
    <property type="match status" value="1"/>
</dbReference>